<evidence type="ECO:0000256" key="1">
    <source>
        <dbReference type="SAM" id="MobiDB-lite"/>
    </source>
</evidence>
<dbReference type="Pfam" id="PF05036">
    <property type="entry name" value="SPOR"/>
    <property type="match status" value="1"/>
</dbReference>
<feature type="region of interest" description="Disordered" evidence="1">
    <location>
        <begin position="154"/>
        <end position="180"/>
    </location>
</feature>
<dbReference type="EMBL" id="JAUFPN010000147">
    <property type="protein sequence ID" value="MDN3565473.1"/>
    <property type="molecule type" value="Genomic_DNA"/>
</dbReference>
<keyword evidence="5" id="KW-1185">Reference proteome</keyword>
<dbReference type="Proteomes" id="UP001529369">
    <property type="component" value="Unassembled WGS sequence"/>
</dbReference>
<keyword evidence="2" id="KW-1133">Transmembrane helix</keyword>
<evidence type="ECO:0000313" key="4">
    <source>
        <dbReference type="EMBL" id="MDN3565473.1"/>
    </source>
</evidence>
<keyword evidence="2" id="KW-0472">Membrane</keyword>
<keyword evidence="2" id="KW-0812">Transmembrane</keyword>
<evidence type="ECO:0000313" key="5">
    <source>
        <dbReference type="Proteomes" id="UP001529369"/>
    </source>
</evidence>
<name>A0ABT8A722_9PROT</name>
<sequence>MSDITIPSWRARPENPGPNWRMLAVAGGLLGAVAVAGAVGWGISRMGPRTVPLIEPDARPVKIRPESPGGMIVPNQDQLVLEPPSVRRAAERNAGVSARLDQGPEMPALEQLRQQAAPPAPPPVAMAPPVPVPSLVPEAPAMAPPMAPRLPPVAASPAPAPTVPAAPAPSAQAPAAPVPAPPPPAVVRPGLAPVAGGRAMVQLAALSSEESARGEWERLQRRVPELAAFQPQITRFDRGEGQAPLYRLRTGGLAGIAAARSLCEAMRAKAAPCTPIGG</sequence>
<proteinExistence type="predicted"/>
<dbReference type="PROSITE" id="PS51724">
    <property type="entry name" value="SPOR"/>
    <property type="match status" value="1"/>
</dbReference>
<accession>A0ABT8A722</accession>
<feature type="domain" description="SPOR" evidence="3">
    <location>
        <begin position="193"/>
        <end position="278"/>
    </location>
</feature>
<reference evidence="5" key="1">
    <citation type="journal article" date="2019" name="Int. J. Syst. Evol. Microbiol.">
        <title>The Global Catalogue of Microorganisms (GCM) 10K type strain sequencing project: providing services to taxonomists for standard genome sequencing and annotation.</title>
        <authorList>
            <consortium name="The Broad Institute Genomics Platform"/>
            <consortium name="The Broad Institute Genome Sequencing Center for Infectious Disease"/>
            <person name="Wu L."/>
            <person name="Ma J."/>
        </authorList>
    </citation>
    <scope>NUCLEOTIDE SEQUENCE [LARGE SCALE GENOMIC DNA]</scope>
    <source>
        <strain evidence="5">CECT 7131</strain>
    </source>
</reference>
<evidence type="ECO:0000256" key="2">
    <source>
        <dbReference type="SAM" id="Phobius"/>
    </source>
</evidence>
<dbReference type="Gene3D" id="3.30.70.1070">
    <property type="entry name" value="Sporulation related repeat"/>
    <property type="match status" value="1"/>
</dbReference>
<feature type="transmembrane region" description="Helical" evidence="2">
    <location>
        <begin position="20"/>
        <end position="43"/>
    </location>
</feature>
<dbReference type="InterPro" id="IPR007730">
    <property type="entry name" value="SPOR-like_dom"/>
</dbReference>
<feature type="compositionally biased region" description="Pro residues" evidence="1">
    <location>
        <begin position="158"/>
        <end position="167"/>
    </location>
</feature>
<organism evidence="4 5">
    <name type="scientific">Paeniroseomonas aquatica</name>
    <dbReference type="NCBI Taxonomy" id="373043"/>
    <lineage>
        <taxon>Bacteria</taxon>
        <taxon>Pseudomonadati</taxon>
        <taxon>Pseudomonadota</taxon>
        <taxon>Alphaproteobacteria</taxon>
        <taxon>Acetobacterales</taxon>
        <taxon>Acetobacteraceae</taxon>
        <taxon>Paeniroseomonas</taxon>
    </lineage>
</organism>
<gene>
    <name evidence="4" type="ORF">QWZ14_13980</name>
</gene>
<dbReference type="RefSeq" id="WP_290317305.1">
    <property type="nucleotide sequence ID" value="NZ_JAUFPN010000147.1"/>
</dbReference>
<dbReference type="InterPro" id="IPR036680">
    <property type="entry name" value="SPOR-like_sf"/>
</dbReference>
<comment type="caution">
    <text evidence="4">The sequence shown here is derived from an EMBL/GenBank/DDBJ whole genome shotgun (WGS) entry which is preliminary data.</text>
</comment>
<protein>
    <submittedName>
        <fullName evidence="4">SPOR domain-containing protein</fullName>
    </submittedName>
</protein>
<evidence type="ECO:0000259" key="3">
    <source>
        <dbReference type="PROSITE" id="PS51724"/>
    </source>
</evidence>